<keyword evidence="3 6" id="KW-0812">Transmembrane</keyword>
<evidence type="ECO:0000256" key="5">
    <source>
        <dbReference type="ARBA" id="ARBA00023136"/>
    </source>
</evidence>
<dbReference type="Pfam" id="PF00209">
    <property type="entry name" value="SNF"/>
    <property type="match status" value="2"/>
</dbReference>
<feature type="transmembrane region" description="Helical" evidence="7">
    <location>
        <begin position="390"/>
        <end position="409"/>
    </location>
</feature>
<proteinExistence type="inferred from homology"/>
<comment type="subcellular location">
    <subcellularLocation>
        <location evidence="1">Membrane</location>
        <topology evidence="1">Multi-pass membrane protein</topology>
    </subcellularLocation>
</comment>
<dbReference type="GO" id="GO:0016020">
    <property type="term" value="C:membrane"/>
    <property type="evidence" value="ECO:0007669"/>
    <property type="project" value="UniProtKB-SubCell"/>
</dbReference>
<evidence type="ECO:0000256" key="6">
    <source>
        <dbReference type="RuleBase" id="RU003732"/>
    </source>
</evidence>
<feature type="transmembrane region" description="Helical" evidence="7">
    <location>
        <begin position="347"/>
        <end position="370"/>
    </location>
</feature>
<dbReference type="Proteomes" id="UP000886752">
    <property type="component" value="Unassembled WGS sequence"/>
</dbReference>
<dbReference type="NCBIfam" id="NF037979">
    <property type="entry name" value="Na_transp"/>
    <property type="match status" value="1"/>
</dbReference>
<evidence type="ECO:0000256" key="2">
    <source>
        <dbReference type="ARBA" id="ARBA00022448"/>
    </source>
</evidence>
<feature type="transmembrane region" description="Helical" evidence="7">
    <location>
        <begin position="144"/>
        <end position="163"/>
    </location>
</feature>
<dbReference type="AlphaFoldDB" id="A0A9D1TPR0"/>
<accession>A0A9D1TPR0</accession>
<dbReference type="InterPro" id="IPR037272">
    <property type="entry name" value="SNS_sf"/>
</dbReference>
<reference evidence="8" key="2">
    <citation type="submission" date="2021-04" db="EMBL/GenBank/DDBJ databases">
        <authorList>
            <person name="Gilroy R."/>
        </authorList>
    </citation>
    <scope>NUCLEOTIDE SEQUENCE</scope>
    <source>
        <strain evidence="8">ChiHecec2B26-446</strain>
    </source>
</reference>
<dbReference type="InterPro" id="IPR047218">
    <property type="entry name" value="YocR/YhdH-like"/>
</dbReference>
<feature type="transmembrane region" description="Helical" evidence="7">
    <location>
        <begin position="170"/>
        <end position="190"/>
    </location>
</feature>
<dbReference type="CDD" id="cd10336">
    <property type="entry name" value="SLC6sbd_Tyt1-Like"/>
    <property type="match status" value="1"/>
</dbReference>
<keyword evidence="5 7" id="KW-0472">Membrane</keyword>
<dbReference type="PROSITE" id="PS00610">
    <property type="entry name" value="NA_NEUROTRAN_SYMP_1"/>
    <property type="match status" value="1"/>
</dbReference>
<keyword evidence="4 7" id="KW-1133">Transmembrane helix</keyword>
<feature type="transmembrane region" description="Helical" evidence="7">
    <location>
        <begin position="38"/>
        <end position="64"/>
    </location>
</feature>
<reference evidence="8" key="1">
    <citation type="journal article" date="2021" name="PeerJ">
        <title>Extensive microbial diversity within the chicken gut microbiome revealed by metagenomics and culture.</title>
        <authorList>
            <person name="Gilroy R."/>
            <person name="Ravi A."/>
            <person name="Getino M."/>
            <person name="Pursley I."/>
            <person name="Horton D.L."/>
            <person name="Alikhan N.F."/>
            <person name="Baker D."/>
            <person name="Gharbi K."/>
            <person name="Hall N."/>
            <person name="Watson M."/>
            <person name="Adriaenssens E.M."/>
            <person name="Foster-Nyarko E."/>
            <person name="Jarju S."/>
            <person name="Secka A."/>
            <person name="Antonio M."/>
            <person name="Oren A."/>
            <person name="Chaudhuri R.R."/>
            <person name="La Ragione R."/>
            <person name="Hildebrand F."/>
            <person name="Pallen M.J."/>
        </authorList>
    </citation>
    <scope>NUCLEOTIDE SEQUENCE</scope>
    <source>
        <strain evidence="8">ChiHecec2B26-446</strain>
    </source>
</reference>
<evidence type="ECO:0000256" key="1">
    <source>
        <dbReference type="ARBA" id="ARBA00004141"/>
    </source>
</evidence>
<dbReference type="InterPro" id="IPR000175">
    <property type="entry name" value="Na/ntran_symport"/>
</dbReference>
<dbReference type="EMBL" id="DXHV01000057">
    <property type="protein sequence ID" value="HIW00649.1"/>
    <property type="molecule type" value="Genomic_DNA"/>
</dbReference>
<protein>
    <recommendedName>
        <fullName evidence="6">Transporter</fullName>
    </recommendedName>
</protein>
<feature type="transmembrane region" description="Helical" evidence="7">
    <location>
        <begin position="85"/>
        <end position="111"/>
    </location>
</feature>
<dbReference type="SUPFAM" id="SSF161070">
    <property type="entry name" value="SNF-like"/>
    <property type="match status" value="1"/>
</dbReference>
<evidence type="ECO:0000313" key="9">
    <source>
        <dbReference type="Proteomes" id="UP000886752"/>
    </source>
</evidence>
<dbReference type="PRINTS" id="PR00176">
    <property type="entry name" value="NANEUSMPORT"/>
</dbReference>
<gene>
    <name evidence="8" type="ORF">H9894_05595</name>
</gene>
<evidence type="ECO:0000256" key="7">
    <source>
        <dbReference type="SAM" id="Phobius"/>
    </source>
</evidence>
<feature type="transmembrane region" description="Helical" evidence="7">
    <location>
        <begin position="306"/>
        <end position="327"/>
    </location>
</feature>
<comment type="caution">
    <text evidence="8">The sequence shown here is derived from an EMBL/GenBank/DDBJ whole genome shotgun (WGS) entry which is preliminary data.</text>
</comment>
<feature type="transmembrane region" description="Helical" evidence="7">
    <location>
        <begin position="226"/>
        <end position="244"/>
    </location>
</feature>
<keyword evidence="6" id="KW-0769">Symport</keyword>
<feature type="transmembrane region" description="Helical" evidence="7">
    <location>
        <begin position="430"/>
        <end position="451"/>
    </location>
</feature>
<evidence type="ECO:0000256" key="3">
    <source>
        <dbReference type="ARBA" id="ARBA00022692"/>
    </source>
</evidence>
<keyword evidence="2 6" id="KW-0813">Transport</keyword>
<comment type="similarity">
    <text evidence="6">Belongs to the sodium:neurotransmitter symporter (SNF) (TC 2.A.22) family.</text>
</comment>
<name>A0A9D1TPR0_9BACT</name>
<dbReference type="PANTHER" id="PTHR42948:SF1">
    <property type="entry name" value="TRANSPORTER"/>
    <property type="match status" value="1"/>
</dbReference>
<dbReference type="GO" id="GO:0015293">
    <property type="term" value="F:symporter activity"/>
    <property type="evidence" value="ECO:0007669"/>
    <property type="project" value="UniProtKB-KW"/>
</dbReference>
<feature type="transmembrane region" description="Helical" evidence="7">
    <location>
        <begin position="256"/>
        <end position="281"/>
    </location>
</feature>
<dbReference type="PROSITE" id="PS50267">
    <property type="entry name" value="NA_NEUROTRAN_SYMP_3"/>
    <property type="match status" value="1"/>
</dbReference>
<evidence type="ECO:0000313" key="8">
    <source>
        <dbReference type="EMBL" id="HIW00649.1"/>
    </source>
</evidence>
<evidence type="ECO:0000256" key="4">
    <source>
        <dbReference type="ARBA" id="ARBA00022989"/>
    </source>
</evidence>
<dbReference type="PANTHER" id="PTHR42948">
    <property type="entry name" value="TRANSPORTER"/>
    <property type="match status" value="1"/>
</dbReference>
<sequence>MARERLASRLGFLLLSAGCAIGLGNVWRFPYITGEYGGAIFVLVYLFFLLVMGVPILTMEFAIGRASRRNMGHALRYLEPQGTRWHAIGWFPLIGGYCIMMFYIPVCGWLISYCWYMGSGELAALPPEGVKLFFGNVLQDPVSMTAWAALVLVLSFCVCALGVRKGLEPVVKYMMLGLLIVMVGLAIRSLTMDGAGEGLSFYLAPDFERMKEAGILNAVSAAMNQSFFTLSIGMGGMMIFGSYLDNKRSLTGESILIVILDTFVALTAGLIIFPACFSFGVKPDSGPSLIFITLPNIFNAMEGGRFWGSLFFVFMGCAGVTTVIGVVENIISYSMDVWGWSRKKSTIVHAIGLSILMLPCILGFNVWSFITPFGPGSTILDVEDFIVSNNILTLGSLIILIFCTCRYGWGWKNFLAEADKGDGIKFPAWMRAYLTCVLPFVVFILFVQGYIDKFSGFFK</sequence>
<organism evidence="8 9">
    <name type="scientific">Candidatus Desulfovibrio intestinipullorum</name>
    <dbReference type="NCBI Taxonomy" id="2838536"/>
    <lineage>
        <taxon>Bacteria</taxon>
        <taxon>Pseudomonadati</taxon>
        <taxon>Thermodesulfobacteriota</taxon>
        <taxon>Desulfovibrionia</taxon>
        <taxon>Desulfovibrionales</taxon>
        <taxon>Desulfovibrionaceae</taxon>
        <taxon>Desulfovibrio</taxon>
    </lineage>
</organism>